<evidence type="ECO:0000256" key="6">
    <source>
        <dbReference type="SAM" id="Phobius"/>
    </source>
</evidence>
<evidence type="ECO:0000313" key="8">
    <source>
        <dbReference type="Proteomes" id="UP000886845"/>
    </source>
</evidence>
<dbReference type="SUPFAM" id="SSF144083">
    <property type="entry name" value="Magnesium transport protein CorA, transmembrane region"/>
    <property type="match status" value="1"/>
</dbReference>
<dbReference type="InterPro" id="IPR045861">
    <property type="entry name" value="CorA_cytoplasmic_dom"/>
</dbReference>
<keyword evidence="5 6" id="KW-0472">Membrane</keyword>
<evidence type="ECO:0000313" key="7">
    <source>
        <dbReference type="EMBL" id="HIV08529.1"/>
    </source>
</evidence>
<dbReference type="InterPro" id="IPR047199">
    <property type="entry name" value="CorA-like"/>
</dbReference>
<keyword evidence="3 6" id="KW-0812">Transmembrane</keyword>
<evidence type="ECO:0000256" key="1">
    <source>
        <dbReference type="ARBA" id="ARBA00004141"/>
    </source>
</evidence>
<gene>
    <name evidence="7" type="ORF">IAC79_00235</name>
</gene>
<organism evidence="7 8">
    <name type="scientific">Candidatus Spyradenecus faecavium</name>
    <dbReference type="NCBI Taxonomy" id="2840947"/>
    <lineage>
        <taxon>Bacteria</taxon>
        <taxon>Pseudomonadati</taxon>
        <taxon>Lentisphaerota</taxon>
        <taxon>Lentisphaeria</taxon>
        <taxon>Lentisphaerales</taxon>
        <taxon>Lentisphaeraceae</taxon>
        <taxon>Lentisphaeraceae incertae sedis</taxon>
        <taxon>Candidatus Spyradenecus</taxon>
    </lineage>
</organism>
<dbReference type="AlphaFoldDB" id="A0A9D1NM44"/>
<sequence length="313" mass="35664">MLTIYQWVDGSLREVVTPDGPCWINLADPSSEEILRVQTLTGVSREFLSDPLDRDERPRLDVDDDGTVLIVVHVPYHEPNENLHPFNTLPLGVVHTSNAVITVCNRPTPIAASFLDQIRRVCPPEQKFRFTFHLLWHAAILYLRYLRDIRQRADLVEQELHESISNEGLMRLLNIEKSLVYFTTSLKADDILLSRIRTTRQLDIDEDDLDVLEDVRVEYQQALEMASIHSNILTGTLDAFASIISNNLNNVMKFLTSMTIVLTVPMLLASIFGMNSWLPFVRNGNPAGFFIVVGLAVVLVIVTVVFFSRKRFF</sequence>
<evidence type="ECO:0000256" key="5">
    <source>
        <dbReference type="ARBA" id="ARBA00023136"/>
    </source>
</evidence>
<dbReference type="CDD" id="cd12827">
    <property type="entry name" value="EcCorA_ZntB-like_u2"/>
    <property type="match status" value="1"/>
</dbReference>
<protein>
    <submittedName>
        <fullName evidence="7">Magnesium transporter CorA family protein</fullName>
    </submittedName>
</protein>
<dbReference type="InterPro" id="IPR002523">
    <property type="entry name" value="MgTranspt_CorA/ZnTranspt_ZntB"/>
</dbReference>
<dbReference type="InterPro" id="IPR045863">
    <property type="entry name" value="CorA_TM1_TM2"/>
</dbReference>
<feature type="transmembrane region" description="Helical" evidence="6">
    <location>
        <begin position="287"/>
        <end position="307"/>
    </location>
</feature>
<dbReference type="SUPFAM" id="SSF143865">
    <property type="entry name" value="CorA soluble domain-like"/>
    <property type="match status" value="1"/>
</dbReference>
<dbReference type="PANTHER" id="PTHR47891:SF2">
    <property type="entry name" value="MAGNESIUM AND COBALT TRANSPORTER"/>
    <property type="match status" value="1"/>
</dbReference>
<dbReference type="Pfam" id="PF01544">
    <property type="entry name" value="CorA"/>
    <property type="match status" value="1"/>
</dbReference>
<dbReference type="Proteomes" id="UP000886845">
    <property type="component" value="Unassembled WGS sequence"/>
</dbReference>
<reference evidence="7" key="2">
    <citation type="journal article" date="2021" name="PeerJ">
        <title>Extensive microbial diversity within the chicken gut microbiome revealed by metagenomics and culture.</title>
        <authorList>
            <person name="Gilroy R."/>
            <person name="Ravi A."/>
            <person name="Getino M."/>
            <person name="Pursley I."/>
            <person name="Horton D.L."/>
            <person name="Alikhan N.F."/>
            <person name="Baker D."/>
            <person name="Gharbi K."/>
            <person name="Hall N."/>
            <person name="Watson M."/>
            <person name="Adriaenssens E.M."/>
            <person name="Foster-Nyarko E."/>
            <person name="Jarju S."/>
            <person name="Secka A."/>
            <person name="Antonio M."/>
            <person name="Oren A."/>
            <person name="Chaudhuri R.R."/>
            <person name="La Ragione R."/>
            <person name="Hildebrand F."/>
            <person name="Pallen M.J."/>
        </authorList>
    </citation>
    <scope>NUCLEOTIDE SEQUENCE</scope>
    <source>
        <strain evidence="7">35461</strain>
    </source>
</reference>
<evidence type="ECO:0000256" key="4">
    <source>
        <dbReference type="ARBA" id="ARBA00022989"/>
    </source>
</evidence>
<dbReference type="GO" id="GO:0016020">
    <property type="term" value="C:membrane"/>
    <property type="evidence" value="ECO:0007669"/>
    <property type="project" value="UniProtKB-SubCell"/>
</dbReference>
<dbReference type="Gene3D" id="1.20.58.340">
    <property type="entry name" value="Magnesium transport protein CorA, transmembrane region"/>
    <property type="match status" value="2"/>
</dbReference>
<dbReference type="Gene3D" id="3.30.460.20">
    <property type="entry name" value="CorA soluble domain-like"/>
    <property type="match status" value="1"/>
</dbReference>
<comment type="similarity">
    <text evidence="2">Belongs to the CorA metal ion transporter (MIT) (TC 1.A.35) family.</text>
</comment>
<dbReference type="PANTHER" id="PTHR47891">
    <property type="entry name" value="TRANSPORTER-RELATED"/>
    <property type="match status" value="1"/>
</dbReference>
<keyword evidence="4 6" id="KW-1133">Transmembrane helix</keyword>
<evidence type="ECO:0000256" key="3">
    <source>
        <dbReference type="ARBA" id="ARBA00022692"/>
    </source>
</evidence>
<reference evidence="7" key="1">
    <citation type="submission" date="2020-10" db="EMBL/GenBank/DDBJ databases">
        <authorList>
            <person name="Gilroy R."/>
        </authorList>
    </citation>
    <scope>NUCLEOTIDE SEQUENCE</scope>
    <source>
        <strain evidence="7">35461</strain>
    </source>
</reference>
<name>A0A9D1NM44_9BACT</name>
<feature type="transmembrane region" description="Helical" evidence="6">
    <location>
        <begin position="254"/>
        <end position="275"/>
    </location>
</feature>
<evidence type="ECO:0000256" key="2">
    <source>
        <dbReference type="ARBA" id="ARBA00009765"/>
    </source>
</evidence>
<comment type="subcellular location">
    <subcellularLocation>
        <location evidence="1">Membrane</location>
        <topology evidence="1">Multi-pass membrane protein</topology>
    </subcellularLocation>
</comment>
<accession>A0A9D1NM44</accession>
<comment type="caution">
    <text evidence="7">The sequence shown here is derived from an EMBL/GenBank/DDBJ whole genome shotgun (WGS) entry which is preliminary data.</text>
</comment>
<dbReference type="GO" id="GO:0046873">
    <property type="term" value="F:metal ion transmembrane transporter activity"/>
    <property type="evidence" value="ECO:0007669"/>
    <property type="project" value="InterPro"/>
</dbReference>
<proteinExistence type="inferred from homology"/>
<dbReference type="EMBL" id="DVOR01000008">
    <property type="protein sequence ID" value="HIV08529.1"/>
    <property type="molecule type" value="Genomic_DNA"/>
</dbReference>